<evidence type="ECO:0000256" key="5">
    <source>
        <dbReference type="ARBA" id="ARBA00022763"/>
    </source>
</evidence>
<keyword evidence="7 11" id="KW-0238">DNA-binding</keyword>
<dbReference type="Gene3D" id="2.30.29.30">
    <property type="entry name" value="Pleckstrin-homology domain (PH domain)/Phosphotyrosine-binding domain (PTB)"/>
    <property type="match status" value="1"/>
</dbReference>
<comment type="subunit">
    <text evidence="2">Component of the FACT complex, a stable heterodimer of SPT16 and SSRP1.</text>
</comment>
<dbReference type="GO" id="GO:0031491">
    <property type="term" value="F:nucleosome binding"/>
    <property type="evidence" value="ECO:0007669"/>
    <property type="project" value="TreeGrafter"/>
</dbReference>
<dbReference type="SMART" id="SM01287">
    <property type="entry name" value="Rtt106"/>
    <property type="match status" value="1"/>
</dbReference>
<dbReference type="Gene3D" id="1.10.30.10">
    <property type="entry name" value="High mobility group box domain"/>
    <property type="match status" value="1"/>
</dbReference>
<dbReference type="GO" id="GO:0006281">
    <property type="term" value="P:DNA repair"/>
    <property type="evidence" value="ECO:0007669"/>
    <property type="project" value="UniProtKB-KW"/>
</dbReference>
<dbReference type="PANTHER" id="PTHR45849">
    <property type="entry name" value="FACT COMPLEX SUBUNIT SSRP1"/>
    <property type="match status" value="1"/>
</dbReference>
<keyword evidence="5 12" id="KW-0227">DNA damage</keyword>
<feature type="compositionally biased region" description="Basic and acidic residues" evidence="13">
    <location>
        <begin position="187"/>
        <end position="196"/>
    </location>
</feature>
<evidence type="ECO:0000256" key="9">
    <source>
        <dbReference type="ARBA" id="ARBA00023204"/>
    </source>
</evidence>
<name>A0A843TMV0_COLES</name>
<keyword evidence="9 12" id="KW-0234">DNA repair</keyword>
<keyword evidence="3 12" id="KW-0158">Chromosome</keyword>
<evidence type="ECO:0000256" key="8">
    <source>
        <dbReference type="ARBA" id="ARBA00023163"/>
    </source>
</evidence>
<dbReference type="InterPro" id="IPR036910">
    <property type="entry name" value="HMG_box_dom_sf"/>
</dbReference>
<dbReference type="GO" id="GO:0042393">
    <property type="term" value="F:histone binding"/>
    <property type="evidence" value="ECO:0007669"/>
    <property type="project" value="TreeGrafter"/>
</dbReference>
<comment type="similarity">
    <text evidence="1 12">Belongs to the SSRP1 family.</text>
</comment>
<evidence type="ECO:0000256" key="11">
    <source>
        <dbReference type="PROSITE-ProRule" id="PRU00267"/>
    </source>
</evidence>
<dbReference type="PANTHER" id="PTHR45849:SF1">
    <property type="entry name" value="FACT COMPLEX SUBUNIT SSRP1"/>
    <property type="match status" value="1"/>
</dbReference>
<evidence type="ECO:0000313" key="15">
    <source>
        <dbReference type="EMBL" id="MQL70620.1"/>
    </source>
</evidence>
<protein>
    <recommendedName>
        <fullName evidence="12">FACT complex subunit SSRP1</fullName>
    </recommendedName>
</protein>
<keyword evidence="16" id="KW-1185">Reference proteome</keyword>
<dbReference type="Proteomes" id="UP000652761">
    <property type="component" value="Unassembled WGS sequence"/>
</dbReference>
<keyword evidence="10 11" id="KW-0539">Nucleus</keyword>
<dbReference type="Pfam" id="PF00505">
    <property type="entry name" value="HMG_box"/>
    <property type="match status" value="1"/>
</dbReference>
<feature type="region of interest" description="Disordered" evidence="13">
    <location>
        <begin position="181"/>
        <end position="234"/>
    </location>
</feature>
<dbReference type="EMBL" id="NMUH01000073">
    <property type="protein sequence ID" value="MQL70620.1"/>
    <property type="molecule type" value="Genomic_DNA"/>
</dbReference>
<proteinExistence type="inferred from homology"/>
<keyword evidence="4 12" id="KW-0235">DNA replication</keyword>
<dbReference type="FunFam" id="2.30.29.30:FF:000214">
    <property type="entry name" value="FACT complex subunit SSRP1"/>
    <property type="match status" value="1"/>
</dbReference>
<keyword evidence="8 12" id="KW-0804">Transcription</keyword>
<dbReference type="SMART" id="SM00398">
    <property type="entry name" value="HMG"/>
    <property type="match status" value="1"/>
</dbReference>
<dbReference type="InterPro" id="IPR011993">
    <property type="entry name" value="PH-like_dom_sf"/>
</dbReference>
<evidence type="ECO:0000256" key="13">
    <source>
        <dbReference type="SAM" id="MobiDB-lite"/>
    </source>
</evidence>
<dbReference type="GO" id="GO:0006260">
    <property type="term" value="P:DNA replication"/>
    <property type="evidence" value="ECO:0007669"/>
    <property type="project" value="UniProtKB-KW"/>
</dbReference>
<dbReference type="GO" id="GO:0035101">
    <property type="term" value="C:FACT complex"/>
    <property type="evidence" value="ECO:0007669"/>
    <property type="project" value="TreeGrafter"/>
</dbReference>
<dbReference type="InterPro" id="IPR013719">
    <property type="entry name" value="RTT106/SPT16-like_middle_dom"/>
</dbReference>
<comment type="subcellular location">
    <subcellularLocation>
        <location evidence="12">Nucleus</location>
    </subcellularLocation>
    <subcellularLocation>
        <location evidence="12">Chromosome</location>
    </subcellularLocation>
</comment>
<dbReference type="PRINTS" id="PR00887">
    <property type="entry name" value="SSRCOGNITION"/>
</dbReference>
<feature type="domain" description="HMG box" evidence="14">
    <location>
        <begin position="229"/>
        <end position="297"/>
    </location>
</feature>
<dbReference type="CDD" id="cd13231">
    <property type="entry name" value="PH2_SSRP1-like"/>
    <property type="match status" value="1"/>
</dbReference>
<comment type="function">
    <text evidence="12">Component of the FACT complex, a general chromatin factor that acts to reorganize nucleosomes. The FACT complex is involved in multiple processes that require DNA as a template such as mRNA elongation, DNA replication and DNA repair. During transcription elongation the FACT complex acts as a histone chaperone that both destabilizes and restores nucleosomal structure. It facilitates the passage of RNA polymerase II and transcription by promoting the dissociation of one histone H2A-H2B dimer from the nucleosome, then subsequently promotes the reestablishment of the nucleosome following the passage of RNA polymerase II.</text>
</comment>
<sequence>MPSQTQVGAWRKAELGSFVRLRKTSTPAVAIIIVVDRMDILLNIGLIHEVFTLILRGLSGAKVTRPGKFRSCQDGYAVKSSLKAEDGLLYPLEKGFFFLPKPPTLILHDEIDYVEFERHGAGSSNAHYFDLLVKLKSEQEHLFRNIQRNEYSNLFNFISGKGLKIMNLGEGQTANGVARAIEDDDDAKPPKRDVSKEASTTKPAKRKGKDGDEEGKKRKPKKKKDPNAPKRAMSDFMFFSNAERENVRKNNPGMSFTEVGKTLGEMWKKMSAEEKEPYKTLSRADQERYKEAMAGYKSGGGGGPVNKMNLDVVI</sequence>
<dbReference type="GO" id="GO:0003677">
    <property type="term" value="F:DNA binding"/>
    <property type="evidence" value="ECO:0007669"/>
    <property type="project" value="UniProtKB-UniRule"/>
</dbReference>
<dbReference type="Pfam" id="PF08512">
    <property type="entry name" value="Rttp106-like_middle"/>
    <property type="match status" value="1"/>
</dbReference>
<evidence type="ECO:0000256" key="3">
    <source>
        <dbReference type="ARBA" id="ARBA00022454"/>
    </source>
</evidence>
<dbReference type="PROSITE" id="PS50118">
    <property type="entry name" value="HMG_BOX_2"/>
    <property type="match status" value="1"/>
</dbReference>
<gene>
    <name evidence="15" type="ORF">Taro_002945</name>
</gene>
<dbReference type="AlphaFoldDB" id="A0A843TMV0"/>
<dbReference type="SUPFAM" id="SSF47095">
    <property type="entry name" value="HMG-box"/>
    <property type="match status" value="1"/>
</dbReference>
<dbReference type="InterPro" id="IPR009071">
    <property type="entry name" value="HMG_box_dom"/>
</dbReference>
<evidence type="ECO:0000256" key="7">
    <source>
        <dbReference type="ARBA" id="ARBA00023125"/>
    </source>
</evidence>
<organism evidence="15 16">
    <name type="scientific">Colocasia esculenta</name>
    <name type="common">Wild taro</name>
    <name type="synonym">Arum esculentum</name>
    <dbReference type="NCBI Taxonomy" id="4460"/>
    <lineage>
        <taxon>Eukaryota</taxon>
        <taxon>Viridiplantae</taxon>
        <taxon>Streptophyta</taxon>
        <taxon>Embryophyta</taxon>
        <taxon>Tracheophyta</taxon>
        <taxon>Spermatophyta</taxon>
        <taxon>Magnoliopsida</taxon>
        <taxon>Liliopsida</taxon>
        <taxon>Araceae</taxon>
        <taxon>Aroideae</taxon>
        <taxon>Colocasieae</taxon>
        <taxon>Colocasia</taxon>
    </lineage>
</organism>
<evidence type="ECO:0000256" key="4">
    <source>
        <dbReference type="ARBA" id="ARBA00022705"/>
    </source>
</evidence>
<dbReference type="FunFam" id="1.10.30.10:FF:000016">
    <property type="entry name" value="FACT complex subunit SSRP1"/>
    <property type="match status" value="1"/>
</dbReference>
<evidence type="ECO:0000256" key="10">
    <source>
        <dbReference type="ARBA" id="ARBA00023242"/>
    </source>
</evidence>
<dbReference type="InterPro" id="IPR000969">
    <property type="entry name" value="SSRP1/POB3"/>
</dbReference>
<evidence type="ECO:0000256" key="6">
    <source>
        <dbReference type="ARBA" id="ARBA00023015"/>
    </source>
</evidence>
<evidence type="ECO:0000313" key="16">
    <source>
        <dbReference type="Proteomes" id="UP000652761"/>
    </source>
</evidence>
<dbReference type="OrthoDB" id="498543at2759"/>
<evidence type="ECO:0000259" key="14">
    <source>
        <dbReference type="PROSITE" id="PS50118"/>
    </source>
</evidence>
<dbReference type="SUPFAM" id="SSF50729">
    <property type="entry name" value="PH domain-like"/>
    <property type="match status" value="1"/>
</dbReference>
<reference evidence="15" key="1">
    <citation type="submission" date="2017-07" db="EMBL/GenBank/DDBJ databases">
        <title>Taro Niue Genome Assembly and Annotation.</title>
        <authorList>
            <person name="Atibalentja N."/>
            <person name="Keating K."/>
            <person name="Fields C.J."/>
        </authorList>
    </citation>
    <scope>NUCLEOTIDE SEQUENCE</scope>
    <source>
        <strain evidence="15">Niue_2</strain>
        <tissue evidence="15">Leaf</tissue>
    </source>
</reference>
<evidence type="ECO:0000256" key="12">
    <source>
        <dbReference type="RuleBase" id="RU364013"/>
    </source>
</evidence>
<evidence type="ECO:0000256" key="2">
    <source>
        <dbReference type="ARBA" id="ARBA00011111"/>
    </source>
</evidence>
<dbReference type="InterPro" id="IPR050454">
    <property type="entry name" value="RTT106/SSRP1_HistChap/FACT"/>
</dbReference>
<keyword evidence="6 12" id="KW-0805">Transcription regulation</keyword>
<feature type="DNA-binding region" description="HMG box" evidence="11">
    <location>
        <begin position="229"/>
        <end position="297"/>
    </location>
</feature>
<feature type="region of interest" description="Disordered" evidence="13">
    <location>
        <begin position="295"/>
        <end position="314"/>
    </location>
</feature>
<evidence type="ECO:0000256" key="1">
    <source>
        <dbReference type="ARBA" id="ARBA00010060"/>
    </source>
</evidence>
<comment type="caution">
    <text evidence="15">The sequence shown here is derived from an EMBL/GenBank/DDBJ whole genome shotgun (WGS) entry which is preliminary data.</text>
</comment>
<accession>A0A843TMV0</accession>